<gene>
    <name evidence="2" type="ORF">DP106_10275</name>
</gene>
<dbReference type="InterPro" id="IPR055933">
    <property type="entry name" value="DUF7511"/>
</dbReference>
<evidence type="ECO:0000313" key="3">
    <source>
        <dbReference type="Proteomes" id="UP000281564"/>
    </source>
</evidence>
<feature type="domain" description="DUF7511" evidence="1">
    <location>
        <begin position="26"/>
        <end position="67"/>
    </location>
</feature>
<dbReference type="Pfam" id="PF24351">
    <property type="entry name" value="DUF7511"/>
    <property type="match status" value="1"/>
</dbReference>
<evidence type="ECO:0000259" key="1">
    <source>
        <dbReference type="Pfam" id="PF24351"/>
    </source>
</evidence>
<name>A0A3A6Q408_9EURY</name>
<accession>A0A3A6Q408</accession>
<dbReference type="AlphaFoldDB" id="A0A3A6Q408"/>
<comment type="caution">
    <text evidence="2">The sequence shown here is derived from an EMBL/GenBank/DDBJ whole genome shotgun (WGS) entry which is preliminary data.</text>
</comment>
<dbReference type="OrthoDB" id="186853at2157"/>
<keyword evidence="3" id="KW-1185">Reference proteome</keyword>
<protein>
    <recommendedName>
        <fullName evidence="1">DUF7511 domain-containing protein</fullName>
    </recommendedName>
</protein>
<dbReference type="EMBL" id="QMDW01000014">
    <property type="protein sequence ID" value="RJX48916.1"/>
    <property type="molecule type" value="Genomic_DNA"/>
</dbReference>
<evidence type="ECO:0000313" key="2">
    <source>
        <dbReference type="EMBL" id="RJX48916.1"/>
    </source>
</evidence>
<organism evidence="2 3">
    <name type="scientific">Halonotius pteroides</name>
    <dbReference type="NCBI Taxonomy" id="268735"/>
    <lineage>
        <taxon>Archaea</taxon>
        <taxon>Methanobacteriati</taxon>
        <taxon>Methanobacteriota</taxon>
        <taxon>Stenosarchaea group</taxon>
        <taxon>Halobacteria</taxon>
        <taxon>Halobacteriales</taxon>
        <taxon>Haloferacaceae</taxon>
        <taxon>Halonotius</taxon>
    </lineage>
</organism>
<sequence length="67" mass="7342">MTETEPTVSNRPQCNRSRQRATLLGIVHGRAETAVCTIYPPDVAAPARSERTLTATGDAFVRLETTR</sequence>
<dbReference type="RefSeq" id="WP_120085129.1">
    <property type="nucleotide sequence ID" value="NZ_QMDW01000014.1"/>
</dbReference>
<dbReference type="Proteomes" id="UP000281564">
    <property type="component" value="Unassembled WGS sequence"/>
</dbReference>
<reference evidence="2 3" key="1">
    <citation type="submission" date="2018-06" db="EMBL/GenBank/DDBJ databases">
        <title>Halonotius sp. F13-13 a new haloarchaeeon isolated from a solar saltern from Isla Cristina, Huelva, Spain.</title>
        <authorList>
            <person name="Duran-Viseras A."/>
            <person name="Sanchez-Porro C."/>
            <person name="Ventosa A."/>
        </authorList>
    </citation>
    <scope>NUCLEOTIDE SEQUENCE [LARGE SCALE GENOMIC DNA]</scope>
    <source>
        <strain evidence="2 3">CECT 7525</strain>
    </source>
</reference>
<proteinExistence type="predicted"/>